<gene>
    <name evidence="1" type="ORF">D6D85_03395</name>
</gene>
<organism evidence="1 2">
    <name type="scientific">Candidatus Methanodesulfokora washburnensis</name>
    <dbReference type="NCBI Taxonomy" id="2478471"/>
    <lineage>
        <taxon>Archaea</taxon>
        <taxon>Thermoproteota</taxon>
        <taxon>Candidatus Korarchaeia</taxon>
        <taxon>Candidatus Korarchaeia incertae sedis</taxon>
        <taxon>Candidatus Methanodesulfokora</taxon>
    </lineage>
</organism>
<sequence length="316" mass="36653">MKRLFFSVDVHGSTGLWRKWLSVPSFHKTDVLMLLGDLTGKMIVPLIRQPDGTYILRYWRREFHLKTEEEIREAEERLENSGLYPMRMDPEMVEHLKENPSEVEKLIKENILERIRKWMDLILEKVDLKKTEVYVMPGNDDIEEVDDIIKSYEDRGIKWPLGNVVEIEGHEMISCEYVNPTPWNTPRELPEPELKKHLKSLIEKLSNPSNSIFNFHCPPYNTKLDLAPQLDKKLKPVTVGGQVKFVHVGSKAVRELELEYQPVLGLHGHIHESGALDKLGKTMIINPGSEYEAGVLRGYIIEIDKEGVKNYYRVEG</sequence>
<dbReference type="SUPFAM" id="SSF56300">
    <property type="entry name" value="Metallo-dependent phosphatases"/>
    <property type="match status" value="1"/>
</dbReference>
<reference evidence="1 2" key="1">
    <citation type="submission" date="2018-10" db="EMBL/GenBank/DDBJ databases">
        <title>Co-occurring genomic capacity for anaerobic methane metabolism and dissimilatory sulfite reduction discovered in the Korarchaeota.</title>
        <authorList>
            <person name="Mckay L.J."/>
            <person name="Dlakic M."/>
            <person name="Fields M.W."/>
            <person name="Delmont T.O."/>
            <person name="Eren A.M."/>
            <person name="Jay Z.J."/>
            <person name="Klingelsmith K.B."/>
            <person name="Rusch D.B."/>
            <person name="Inskeep W.P."/>
        </authorList>
    </citation>
    <scope>NUCLEOTIDE SEQUENCE [LARGE SCALE GENOMIC DNA]</scope>
    <source>
        <strain evidence="1 2">MDKW</strain>
    </source>
</reference>
<dbReference type="AlphaFoldDB" id="A0A3R9QZ11"/>
<dbReference type="InterPro" id="IPR029052">
    <property type="entry name" value="Metallo-depent_PP-like"/>
</dbReference>
<evidence type="ECO:0000313" key="1">
    <source>
        <dbReference type="EMBL" id="RSN76894.1"/>
    </source>
</evidence>
<dbReference type="PANTHER" id="PTHR37523">
    <property type="entry name" value="METALLOPHOSPHOESTERASE"/>
    <property type="match status" value="1"/>
</dbReference>
<dbReference type="EMBL" id="RCOS01000050">
    <property type="protein sequence ID" value="RSN76894.1"/>
    <property type="molecule type" value="Genomic_DNA"/>
</dbReference>
<comment type="caution">
    <text evidence="1">The sequence shown here is derived from an EMBL/GenBank/DDBJ whole genome shotgun (WGS) entry which is preliminary data.</text>
</comment>
<proteinExistence type="predicted"/>
<dbReference type="RefSeq" id="WP_125670646.1">
    <property type="nucleotide sequence ID" value="NZ_RCOS01000050.1"/>
</dbReference>
<dbReference type="OrthoDB" id="50367at2157"/>
<dbReference type="Proteomes" id="UP000277582">
    <property type="component" value="Unassembled WGS sequence"/>
</dbReference>
<name>A0A3R9QZ11_9CREN</name>
<evidence type="ECO:0000313" key="2">
    <source>
        <dbReference type="Proteomes" id="UP000277582"/>
    </source>
</evidence>
<protein>
    <submittedName>
        <fullName evidence="1">Phosphoesterase</fullName>
    </submittedName>
</protein>
<keyword evidence="2" id="KW-1185">Reference proteome</keyword>
<accession>A0A3R9QZ11</accession>
<dbReference type="PANTHER" id="PTHR37523:SF1">
    <property type="entry name" value="CALCINEURIN-LIKE PHOSPHOESTERASE DOMAIN-CONTAINING PROTEIN"/>
    <property type="match status" value="1"/>
</dbReference>
<dbReference type="Gene3D" id="3.60.21.10">
    <property type="match status" value="1"/>
</dbReference>